<evidence type="ECO:0000313" key="2">
    <source>
        <dbReference type="Proteomes" id="UP001498476"/>
    </source>
</evidence>
<keyword evidence="2" id="KW-1185">Reference proteome</keyword>
<accession>A0ABR1GH55</accession>
<dbReference type="Proteomes" id="UP001498476">
    <property type="component" value="Unassembled WGS sequence"/>
</dbReference>
<evidence type="ECO:0000313" key="1">
    <source>
        <dbReference type="EMBL" id="KAK7394072.1"/>
    </source>
</evidence>
<proteinExistence type="predicted"/>
<dbReference type="EMBL" id="JAZAVJ010000506">
    <property type="protein sequence ID" value="KAK7394072.1"/>
    <property type="molecule type" value="Genomic_DNA"/>
</dbReference>
<protein>
    <submittedName>
        <fullName evidence="1">Uncharacterized protein</fullName>
    </submittedName>
</protein>
<reference evidence="1 2" key="1">
    <citation type="journal article" date="2025" name="Microbiol. Resour. Announc.">
        <title>Draft genome sequences for Neonectria magnoliae and Neonectria punicea, canker pathogens of Liriodendron tulipifera and Acer saccharum in West Virginia.</title>
        <authorList>
            <person name="Petronek H.M."/>
            <person name="Kasson M.T."/>
            <person name="Metheny A.M."/>
            <person name="Stauder C.M."/>
            <person name="Lovett B."/>
            <person name="Lynch S.C."/>
            <person name="Garnas J.R."/>
            <person name="Kasson L.R."/>
            <person name="Stajich J.E."/>
        </authorList>
    </citation>
    <scope>NUCLEOTIDE SEQUENCE [LARGE SCALE GENOMIC DNA]</scope>
    <source>
        <strain evidence="1 2">NRRL 64653</strain>
    </source>
</reference>
<sequence>MSSTVFNLLNQHPTNPVKVTGFQSTSNKPWTKSYPAITKLNVHTTVQGPGHVVASYDAAFLEPYDDDNARLQTGAYPPNYREWRLSSEEDGIQWFHTEVSNIVLAAFGEYPTVLQVSHEKPLSDTKFDQTVDVAYSVKHNGKRKHVTIGEFKRGLILPDQWQDGKLSGGQKSFSQELRALVTILCISALTKEWIRYAYIYSCPQIFCFDHATFLLLQFRATSKSGIKDPNCEVDCWVIPRENPGGSTLREALYKLLVQGFRRCQGEFPLGADLYGYQPSLREFYNGRPLWNINQMLHWEPWGHRRVVDASRGAFYWTDENGSNAATDVNGNAVWDTEAFWTVD</sequence>
<name>A0ABR1GH55_9HYPO</name>
<gene>
    <name evidence="1" type="ORF">QQX98_013144</name>
</gene>
<organism evidence="1 2">
    <name type="scientific">Neonectria punicea</name>
    <dbReference type="NCBI Taxonomy" id="979145"/>
    <lineage>
        <taxon>Eukaryota</taxon>
        <taxon>Fungi</taxon>
        <taxon>Dikarya</taxon>
        <taxon>Ascomycota</taxon>
        <taxon>Pezizomycotina</taxon>
        <taxon>Sordariomycetes</taxon>
        <taxon>Hypocreomycetidae</taxon>
        <taxon>Hypocreales</taxon>
        <taxon>Nectriaceae</taxon>
        <taxon>Neonectria</taxon>
    </lineage>
</organism>
<comment type="caution">
    <text evidence="1">The sequence shown here is derived from an EMBL/GenBank/DDBJ whole genome shotgun (WGS) entry which is preliminary data.</text>
</comment>